<gene>
    <name evidence="4" type="ORF">CLV68_6478</name>
</gene>
<dbReference type="PIRSF" id="PIRSF016578">
    <property type="entry name" value="HsaA"/>
    <property type="match status" value="1"/>
</dbReference>
<sequence>MGRQRWVEVARGVAGRLAADAVERERKGAEPLVEVALLRESGLLPLLIPVAHGGHGEDWATAHAVLAEVAAADASVGHLLGYHYLHVWRTTLFARPDLTEELDRATAEGRLFWAGVANPRDDALALSDVDGGLLVNGRKFFATGASVADRLVVSGAHADRKVTFVLDAQARGIRYLGDWDNLGQRLSASGGVEFTDVFVPAHDVLGPQPARTDPWAQRDSLAPLAFQLVLSRVLAAIGRGALVDAARYTRETSRAWPASGVEHAVDDPHALAGYGSLLSHLEAADLLVDAAAAAFAEADARGLELTADERGKTSIRISHAKVVTSELAVEITSKLFEFTGARATGARHGMDRYWRNARTLTLHDPTVYKAAEVGRHLLTGEYPSPNGYS</sequence>
<dbReference type="InterPro" id="IPR013786">
    <property type="entry name" value="AcylCoA_DH/ox_N"/>
</dbReference>
<feature type="domain" description="Acyl-CoA dehydrogenase/oxidase N-terminal" evidence="2">
    <location>
        <begin position="10"/>
        <end position="84"/>
    </location>
</feature>
<dbReference type="Proteomes" id="UP000282454">
    <property type="component" value="Unassembled WGS sequence"/>
</dbReference>
<keyword evidence="1" id="KW-0560">Oxidoreductase</keyword>
<dbReference type="GO" id="GO:0006552">
    <property type="term" value="P:L-leucine catabolic process"/>
    <property type="evidence" value="ECO:0007669"/>
    <property type="project" value="TreeGrafter"/>
</dbReference>
<dbReference type="PANTHER" id="PTHR43884:SF12">
    <property type="entry name" value="ISOVALERYL-COA DEHYDROGENASE, MITOCHONDRIAL-RELATED"/>
    <property type="match status" value="1"/>
</dbReference>
<proteinExistence type="predicted"/>
<evidence type="ECO:0000259" key="2">
    <source>
        <dbReference type="Pfam" id="PF02771"/>
    </source>
</evidence>
<dbReference type="RefSeq" id="WP_121394766.1">
    <property type="nucleotide sequence ID" value="NZ_RCDD01000010.1"/>
</dbReference>
<feature type="domain" description="Acyl-CoA dehydrogenase C-terminal" evidence="3">
    <location>
        <begin position="238"/>
        <end position="363"/>
    </location>
</feature>
<comment type="caution">
    <text evidence="4">The sequence shown here is derived from an EMBL/GenBank/DDBJ whole genome shotgun (WGS) entry which is preliminary data.</text>
</comment>
<evidence type="ECO:0000313" key="5">
    <source>
        <dbReference type="Proteomes" id="UP000282454"/>
    </source>
</evidence>
<dbReference type="PANTHER" id="PTHR43884">
    <property type="entry name" value="ACYL-COA DEHYDROGENASE"/>
    <property type="match status" value="1"/>
</dbReference>
<dbReference type="InterPro" id="IPR036250">
    <property type="entry name" value="AcylCo_DH-like_C"/>
</dbReference>
<dbReference type="EMBL" id="RCDD01000010">
    <property type="protein sequence ID" value="RLK53814.1"/>
    <property type="molecule type" value="Genomic_DNA"/>
</dbReference>
<dbReference type="Gene3D" id="1.20.140.10">
    <property type="entry name" value="Butyryl-CoA Dehydrogenase, subunit A, domain 3"/>
    <property type="match status" value="1"/>
</dbReference>
<organism evidence="4 5">
    <name type="scientific">Actinokineospora cianjurensis</name>
    <dbReference type="NCBI Taxonomy" id="585224"/>
    <lineage>
        <taxon>Bacteria</taxon>
        <taxon>Bacillati</taxon>
        <taxon>Actinomycetota</taxon>
        <taxon>Actinomycetes</taxon>
        <taxon>Pseudonocardiales</taxon>
        <taxon>Pseudonocardiaceae</taxon>
        <taxon>Actinokineospora</taxon>
    </lineage>
</organism>
<dbReference type="Gene3D" id="1.10.540.10">
    <property type="entry name" value="Acyl-CoA dehydrogenase/oxidase, N-terminal domain"/>
    <property type="match status" value="1"/>
</dbReference>
<dbReference type="InterPro" id="IPR009100">
    <property type="entry name" value="AcylCoA_DH/oxidase_NM_dom_sf"/>
</dbReference>
<dbReference type="AlphaFoldDB" id="A0A421AW83"/>
<dbReference type="InterPro" id="IPR046373">
    <property type="entry name" value="Acyl-CoA_Oxase/DH_mid-dom_sf"/>
</dbReference>
<dbReference type="Gene3D" id="2.40.110.10">
    <property type="entry name" value="Butyryl-CoA Dehydrogenase, subunit A, domain 2"/>
    <property type="match status" value="1"/>
</dbReference>
<protein>
    <submittedName>
        <fullName evidence="4">Alkylation response protein AidB-like acyl-CoA dehydrogenase</fullName>
    </submittedName>
</protein>
<keyword evidence="5" id="KW-1185">Reference proteome</keyword>
<accession>A0A421AW83</accession>
<evidence type="ECO:0000256" key="1">
    <source>
        <dbReference type="ARBA" id="ARBA00023002"/>
    </source>
</evidence>
<dbReference type="Pfam" id="PF08028">
    <property type="entry name" value="Acyl-CoA_dh_2"/>
    <property type="match status" value="1"/>
</dbReference>
<dbReference type="Pfam" id="PF02771">
    <property type="entry name" value="Acyl-CoA_dh_N"/>
    <property type="match status" value="1"/>
</dbReference>
<name>A0A421AW83_9PSEU</name>
<dbReference type="SUPFAM" id="SSF56645">
    <property type="entry name" value="Acyl-CoA dehydrogenase NM domain-like"/>
    <property type="match status" value="1"/>
</dbReference>
<dbReference type="GO" id="GO:0050660">
    <property type="term" value="F:flavin adenine dinucleotide binding"/>
    <property type="evidence" value="ECO:0007669"/>
    <property type="project" value="InterPro"/>
</dbReference>
<evidence type="ECO:0000313" key="4">
    <source>
        <dbReference type="EMBL" id="RLK53814.1"/>
    </source>
</evidence>
<dbReference type="InterPro" id="IPR037069">
    <property type="entry name" value="AcylCoA_DH/ox_N_sf"/>
</dbReference>
<dbReference type="GO" id="GO:0008470">
    <property type="term" value="F:3-methylbutanoyl-CoA dehydrogenase activity"/>
    <property type="evidence" value="ECO:0007669"/>
    <property type="project" value="TreeGrafter"/>
</dbReference>
<dbReference type="OrthoDB" id="571684at2"/>
<dbReference type="SUPFAM" id="SSF47203">
    <property type="entry name" value="Acyl-CoA dehydrogenase C-terminal domain-like"/>
    <property type="match status" value="1"/>
</dbReference>
<reference evidence="4 5" key="1">
    <citation type="submission" date="2018-10" db="EMBL/GenBank/DDBJ databases">
        <title>Genomic Encyclopedia of Archaeal and Bacterial Type Strains, Phase II (KMG-II): from individual species to whole genera.</title>
        <authorList>
            <person name="Goeker M."/>
        </authorList>
    </citation>
    <scope>NUCLEOTIDE SEQUENCE [LARGE SCALE GENOMIC DNA]</scope>
    <source>
        <strain evidence="4 5">DSM 45657</strain>
    </source>
</reference>
<dbReference type="InterPro" id="IPR013107">
    <property type="entry name" value="Acyl-CoA_DH_C"/>
</dbReference>
<evidence type="ECO:0000259" key="3">
    <source>
        <dbReference type="Pfam" id="PF08028"/>
    </source>
</evidence>